<comment type="caution">
    <text evidence="2">The sequence shown here is derived from an EMBL/GenBank/DDBJ whole genome shotgun (WGS) entry which is preliminary data.</text>
</comment>
<keyword evidence="1" id="KW-0560">Oxidoreductase</keyword>
<dbReference type="PANTHER" id="PTHR40279:SF3">
    <property type="entry name" value="4-AMINOBENZOATE SYNTHASE"/>
    <property type="match status" value="1"/>
</dbReference>
<reference evidence="2 3" key="1">
    <citation type="submission" date="2019-08" db="EMBL/GenBank/DDBJ databases">
        <title>Paraburkholderia sp. DCY113.</title>
        <authorList>
            <person name="Kang J."/>
        </authorList>
    </citation>
    <scope>NUCLEOTIDE SEQUENCE [LARGE SCALE GENOMIC DNA]</scope>
    <source>
        <strain evidence="2 3">DCY113</strain>
    </source>
</reference>
<gene>
    <name evidence="2" type="ORF">FVF58_34825</name>
</gene>
<sequence>MTLAAEAVAMDQDAFAGALRATLEEQLTLDHPIFKELFTPQRNWKLLKIITLEGYQITKYFLEYIENLYFRCPFPNHKRRLLYNLFEEETGRFSKTKNHVELMEDFIRAQGISDEERDAWTPSAATRELIEYRLQNCKGEDTYHIGAAAVMIASEGQSLETRAGDARHTILAKCYGLTEQDTRFFSVHQKEDVGHVGEGIHLVSELCTTPKMQEEALVAVRHTCRLFWNMYESAAQKYYASDADAKAEGFQVDA</sequence>
<organism evidence="2 3">
    <name type="scientific">Paraburkholderia panacisoli</name>
    <dbReference type="NCBI Taxonomy" id="2603818"/>
    <lineage>
        <taxon>Bacteria</taxon>
        <taxon>Pseudomonadati</taxon>
        <taxon>Pseudomonadota</taxon>
        <taxon>Betaproteobacteria</taxon>
        <taxon>Burkholderiales</taxon>
        <taxon>Burkholderiaceae</taxon>
        <taxon>Paraburkholderia</taxon>
    </lineage>
</organism>
<dbReference type="GO" id="GO:0016491">
    <property type="term" value="F:oxidoreductase activity"/>
    <property type="evidence" value="ECO:0007669"/>
    <property type="project" value="UniProtKB-KW"/>
</dbReference>
<dbReference type="RefSeq" id="WP_149674259.1">
    <property type="nucleotide sequence ID" value="NZ_VTUZ01000032.1"/>
</dbReference>
<dbReference type="PANTHER" id="PTHR40279">
    <property type="entry name" value="PQQC-LIKE PROTEIN"/>
    <property type="match status" value="1"/>
</dbReference>
<dbReference type="Proteomes" id="UP000325273">
    <property type="component" value="Unassembled WGS sequence"/>
</dbReference>
<dbReference type="Gene3D" id="1.20.910.10">
    <property type="entry name" value="Heme oxygenase-like"/>
    <property type="match status" value="1"/>
</dbReference>
<dbReference type="Pfam" id="PF14518">
    <property type="entry name" value="Haem_oxygenas_2"/>
    <property type="match status" value="1"/>
</dbReference>
<dbReference type="InterPro" id="IPR016084">
    <property type="entry name" value="Haem_Oase-like_multi-hlx"/>
</dbReference>
<dbReference type="SMART" id="SM01236">
    <property type="entry name" value="Haem_oxygenase_2"/>
    <property type="match status" value="1"/>
</dbReference>
<dbReference type="EMBL" id="VTUZ01000032">
    <property type="protein sequence ID" value="KAA1003855.1"/>
    <property type="molecule type" value="Genomic_DNA"/>
</dbReference>
<dbReference type="SUPFAM" id="SSF48613">
    <property type="entry name" value="Heme oxygenase-like"/>
    <property type="match status" value="1"/>
</dbReference>
<dbReference type="InterPro" id="IPR039068">
    <property type="entry name" value="PqqC-like"/>
</dbReference>
<evidence type="ECO:0000313" key="3">
    <source>
        <dbReference type="Proteomes" id="UP000325273"/>
    </source>
</evidence>
<evidence type="ECO:0000313" key="2">
    <source>
        <dbReference type="EMBL" id="KAA1003855.1"/>
    </source>
</evidence>
<name>A0A5B0GM13_9BURK</name>
<dbReference type="AlphaFoldDB" id="A0A5B0GM13"/>
<evidence type="ECO:0000256" key="1">
    <source>
        <dbReference type="ARBA" id="ARBA00023002"/>
    </source>
</evidence>
<accession>A0A5B0GM13</accession>
<keyword evidence="3" id="KW-1185">Reference proteome</keyword>
<protein>
    <submittedName>
        <fullName evidence="2">Pyrroloquinoline quinone biosynthesis protein PqqC</fullName>
    </submittedName>
</protein>
<proteinExistence type="predicted"/>